<comment type="caution">
    <text evidence="2">The sequence shown here is derived from an EMBL/GenBank/DDBJ whole genome shotgun (WGS) entry which is preliminary data.</text>
</comment>
<evidence type="ECO:0000313" key="2">
    <source>
        <dbReference type="EMBL" id="NNH02608.1"/>
    </source>
</evidence>
<dbReference type="RefSeq" id="WP_167041368.1">
    <property type="nucleotide sequence ID" value="NZ_BAAANA010000003.1"/>
</dbReference>
<gene>
    <name evidence="2" type="ORF">HLA99_01840</name>
</gene>
<name>A0A7Y2Q0G8_9MICO</name>
<dbReference type="SUPFAM" id="SSF56300">
    <property type="entry name" value="Metallo-dependent phosphatases"/>
    <property type="match status" value="1"/>
</dbReference>
<dbReference type="PANTHER" id="PTHR43143">
    <property type="entry name" value="METALLOPHOSPHOESTERASE, CALCINEURIN SUPERFAMILY"/>
    <property type="match status" value="1"/>
</dbReference>
<dbReference type="InterPro" id="IPR001322">
    <property type="entry name" value="Lamin_tail_dom"/>
</dbReference>
<sequence>MAVSLFVTAAIVATPRDAAHATSSGTASVLIDEISVGGPDGRAGGFFELRNHGDRPVDLTGWAVFRCSVAGLRAKPTSPEIDLTGTVLAPGERLLAAHMGWRGPTAGETFTQSLPAEGFGLVVVDPTGAVADGVAQYPNTPAPTQSECARTPNLPATLAIGLSESWQRTDDGWVRAKATPDAANATAPDTGPPSALRIDEVAAAGPAGHGDDFVELRNTGSAPLSLEGWRLYRCTARGMLDAGTLQHEFRAGDRLAPGARLVVGGPDFSGEARVRTATSLADLVSGVLLVSPEGLRGDGISVSSRGDTACQTGDDKLPAVLDHRSGESWQRQQDGSFAVALRTPGARNAPGRALVDERFAYPSSPAVALSEVSTDPGIDGVARRNYAELGNYGRASVDISGWRLVACGTDGFRRFDDLAVVPDGTRLAPDDTWLAALDGTPDAASADARYATPLALTGAGVWVEDREGRRVDSVGIYHRNEMDESVDRVSPCTKGLPLPTFGTDRLRGETYQRAGFTGDDSVDFVPAVATPGRIDERAPVELASLAAHALAGARAAADTVGATTLAAAHAAAPASGVPARVLAAFSGSSGAPLVSRSLDGETDLDPAAPALSRDDGYGFPYVRLRIALPAGASAVGWAGRTIGRSAVRLSAWDRDAAAWRALDEAAGARTAHSGTADETVSLTGRLTASQISDGTADLLVQVVERRNAPAADAAAIADPSDYDVAISHLTDTQYYSEAYPEVYAGEVAWIAANAAPRKIAFATHTGDLIQNWVDPDQTEPRARREFAVASAMQRVLDDAGVANSVLPGNHDNKRGVSNDLFNEFFPPSRYADAPWYGGSIAPGDNSASWSEFTAGGARFVMLSLPYAYGEREIAWAEGVVEAHPDANVVISTHEHVTPKLRDAVATRSTSSRWVSHADRLWERVIAPHRNVVTVLSGHFHGLGAIVTEDAGGLEGHTVLEALADYQEFRTHTGERATGFQRLLQIDLGAGSLAVDAFSVALDATSSHPYDYEQFVPDNGLETTPSNERPWRILEDGLQQRYTAADDAFAVPLALQYAKAVETDGVWTDDGRGPAFDRIGIRSKASPRVQ</sequence>
<keyword evidence="3" id="KW-1185">Reference proteome</keyword>
<protein>
    <recommendedName>
        <fullName evidence="1">LTD domain-containing protein</fullName>
    </recommendedName>
</protein>
<proteinExistence type="predicted"/>
<organism evidence="2 3">
    <name type="scientific">Microbacterium ulmi</name>
    <dbReference type="NCBI Taxonomy" id="179095"/>
    <lineage>
        <taxon>Bacteria</taxon>
        <taxon>Bacillati</taxon>
        <taxon>Actinomycetota</taxon>
        <taxon>Actinomycetes</taxon>
        <taxon>Micrococcales</taxon>
        <taxon>Microbacteriaceae</taxon>
        <taxon>Microbacterium</taxon>
    </lineage>
</organism>
<feature type="domain" description="LTD" evidence="1">
    <location>
        <begin position="181"/>
        <end position="363"/>
    </location>
</feature>
<dbReference type="AlphaFoldDB" id="A0A7Y2Q0G8"/>
<dbReference type="Pfam" id="PF00932">
    <property type="entry name" value="LTD"/>
    <property type="match status" value="1"/>
</dbReference>
<dbReference type="InterPro" id="IPR051918">
    <property type="entry name" value="STPP_CPPED1"/>
</dbReference>
<dbReference type="PROSITE" id="PS51841">
    <property type="entry name" value="LTD"/>
    <property type="match status" value="2"/>
</dbReference>
<accession>A0A7Y2Q0G8</accession>
<dbReference type="PANTHER" id="PTHR43143:SF5">
    <property type="entry name" value="SECRETED PROTEIN"/>
    <property type="match status" value="1"/>
</dbReference>
<dbReference type="Gene3D" id="3.60.21.10">
    <property type="match status" value="1"/>
</dbReference>
<dbReference type="InterPro" id="IPR036415">
    <property type="entry name" value="Lamin_tail_dom_sf"/>
</dbReference>
<dbReference type="InterPro" id="IPR029052">
    <property type="entry name" value="Metallo-depent_PP-like"/>
</dbReference>
<dbReference type="SUPFAM" id="SSF74853">
    <property type="entry name" value="Lamin A/C globular tail domain"/>
    <property type="match status" value="1"/>
</dbReference>
<evidence type="ECO:0000313" key="3">
    <source>
        <dbReference type="Proteomes" id="UP000543598"/>
    </source>
</evidence>
<dbReference type="Proteomes" id="UP000543598">
    <property type="component" value="Unassembled WGS sequence"/>
</dbReference>
<reference evidence="2 3" key="1">
    <citation type="submission" date="2020-05" db="EMBL/GenBank/DDBJ databases">
        <title>MicrobeNet Type strains.</title>
        <authorList>
            <person name="Nicholson A.C."/>
        </authorList>
    </citation>
    <scope>NUCLEOTIDE SEQUENCE [LARGE SCALE GENOMIC DNA]</scope>
    <source>
        <strain evidence="2 3">JCM 14282</strain>
    </source>
</reference>
<evidence type="ECO:0000259" key="1">
    <source>
        <dbReference type="PROSITE" id="PS51841"/>
    </source>
</evidence>
<dbReference type="EMBL" id="JABEMB010000001">
    <property type="protein sequence ID" value="NNH02608.1"/>
    <property type="molecule type" value="Genomic_DNA"/>
</dbReference>
<feature type="domain" description="LTD" evidence="1">
    <location>
        <begin position="15"/>
        <end position="138"/>
    </location>
</feature>